<dbReference type="HOGENOM" id="CLU_081649_1_0_1"/>
<evidence type="ECO:0000259" key="2">
    <source>
        <dbReference type="SMART" id="SM00664"/>
    </source>
</evidence>
<name>W3WKW9_PESFW</name>
<proteinExistence type="predicted"/>
<dbReference type="SUPFAM" id="SSF49344">
    <property type="entry name" value="CBD9-like"/>
    <property type="match status" value="1"/>
</dbReference>
<reference evidence="4" key="1">
    <citation type="journal article" date="2015" name="BMC Genomics">
        <title>Genomic and transcriptomic analysis of the endophytic fungus Pestalotiopsis fici reveals its lifestyle and high potential for synthesis of natural products.</title>
        <authorList>
            <person name="Wang X."/>
            <person name="Zhang X."/>
            <person name="Liu L."/>
            <person name="Xiang M."/>
            <person name="Wang W."/>
            <person name="Sun X."/>
            <person name="Che Y."/>
            <person name="Guo L."/>
            <person name="Liu G."/>
            <person name="Guo L."/>
            <person name="Wang C."/>
            <person name="Yin W.B."/>
            <person name="Stadler M."/>
            <person name="Zhang X."/>
            <person name="Liu X."/>
        </authorList>
    </citation>
    <scope>NUCLEOTIDE SEQUENCE [LARGE SCALE GENOMIC DNA]</scope>
    <source>
        <strain evidence="4">W106-1 / CGMCC3.15140</strain>
    </source>
</reference>
<dbReference type="STRING" id="1229662.W3WKW9"/>
<dbReference type="KEGG" id="pfy:PFICI_13017"/>
<dbReference type="RefSeq" id="XP_007839789.1">
    <property type="nucleotide sequence ID" value="XM_007841598.1"/>
</dbReference>
<dbReference type="SMART" id="SM00664">
    <property type="entry name" value="DoH"/>
    <property type="match status" value="1"/>
</dbReference>
<dbReference type="PANTHER" id="PTHR47797">
    <property type="entry name" value="DEHYDROGENASE, PUTATIVE (AFU_ORTHOLOGUE AFUA_8G05805)-RELATED"/>
    <property type="match status" value="1"/>
</dbReference>
<accession>W3WKW9</accession>
<dbReference type="OrthoDB" id="413885at2759"/>
<dbReference type="InParanoid" id="W3WKW9"/>
<dbReference type="InterPro" id="IPR015920">
    <property type="entry name" value="Cellobiose_DH-like_cyt"/>
</dbReference>
<gene>
    <name evidence="3" type="ORF">PFICI_13017</name>
</gene>
<dbReference type="eggNOG" id="ENOG502SQ2W">
    <property type="taxonomic scope" value="Eukaryota"/>
</dbReference>
<dbReference type="Gene3D" id="2.60.40.1210">
    <property type="entry name" value="Cellobiose dehydrogenase, cytochrome domain"/>
    <property type="match status" value="1"/>
</dbReference>
<protein>
    <recommendedName>
        <fullName evidence="2">DOMON domain-containing protein</fullName>
    </recommendedName>
</protein>
<dbReference type="InterPro" id="IPR005018">
    <property type="entry name" value="DOMON_domain"/>
</dbReference>
<evidence type="ECO:0000313" key="3">
    <source>
        <dbReference type="EMBL" id="ETS74533.1"/>
    </source>
</evidence>
<evidence type="ECO:0000256" key="1">
    <source>
        <dbReference type="SAM" id="SignalP"/>
    </source>
</evidence>
<feature type="signal peptide" evidence="1">
    <location>
        <begin position="1"/>
        <end position="22"/>
    </location>
</feature>
<dbReference type="CDD" id="cd09630">
    <property type="entry name" value="CDH_like_cytochrome"/>
    <property type="match status" value="1"/>
</dbReference>
<dbReference type="PANTHER" id="PTHR47797:SF5">
    <property type="entry name" value="CELLOBIOSE DEHYDROGENASE CYTOCHROME DOMAIN-CONTAINING PROTEIN"/>
    <property type="match status" value="1"/>
</dbReference>
<dbReference type="Pfam" id="PF16010">
    <property type="entry name" value="CDH-cyt"/>
    <property type="match status" value="1"/>
</dbReference>
<dbReference type="AlphaFoldDB" id="W3WKW9"/>
<organism evidence="3 4">
    <name type="scientific">Pestalotiopsis fici (strain W106-1 / CGMCC3.15140)</name>
    <dbReference type="NCBI Taxonomy" id="1229662"/>
    <lineage>
        <taxon>Eukaryota</taxon>
        <taxon>Fungi</taxon>
        <taxon>Dikarya</taxon>
        <taxon>Ascomycota</taxon>
        <taxon>Pezizomycotina</taxon>
        <taxon>Sordariomycetes</taxon>
        <taxon>Xylariomycetidae</taxon>
        <taxon>Amphisphaeriales</taxon>
        <taxon>Sporocadaceae</taxon>
        <taxon>Pestalotiopsis</taxon>
    </lineage>
</organism>
<dbReference type="OMA" id="IYRIAQP"/>
<feature type="chain" id="PRO_5004835098" description="DOMON domain-containing protein" evidence="1">
    <location>
        <begin position="23"/>
        <end position="216"/>
    </location>
</feature>
<dbReference type="EMBL" id="KI912119">
    <property type="protein sequence ID" value="ETS74533.1"/>
    <property type="molecule type" value="Genomic_DNA"/>
</dbReference>
<dbReference type="GeneID" id="19278030"/>
<feature type="domain" description="DOMON" evidence="2">
    <location>
        <begin position="80"/>
        <end position="173"/>
    </location>
</feature>
<keyword evidence="1" id="KW-0732">Signal</keyword>
<evidence type="ECO:0000313" key="4">
    <source>
        <dbReference type="Proteomes" id="UP000030651"/>
    </source>
</evidence>
<sequence>MHFNLGTALLGAFALLTSSGLAADSAVWVDPETGFTFSQYAAAFEIGKTVTFRIAIPSTATASAPYDAVLQIAAPIAVGWTGIAWGGTMVTNPLTVGWANGNSAVATARWATGHTAPSVYSGATLQVLKTGTHTNSTHWQVTFKCTGCTTFAGSSGNKTLTPTGSNRLAFAYSKSKPTTPSSGSSSFPVHDVTNYWNHDFSSAANANFAALVTKNS</sequence>
<keyword evidence="4" id="KW-1185">Reference proteome</keyword>
<dbReference type="Proteomes" id="UP000030651">
    <property type="component" value="Unassembled WGS sequence"/>
</dbReference>